<accession>A0ABW5AZ59</accession>
<organism evidence="1 2">
    <name type="scientific">Aquimarina celericrescens</name>
    <dbReference type="NCBI Taxonomy" id="1964542"/>
    <lineage>
        <taxon>Bacteria</taxon>
        <taxon>Pseudomonadati</taxon>
        <taxon>Bacteroidota</taxon>
        <taxon>Flavobacteriia</taxon>
        <taxon>Flavobacteriales</taxon>
        <taxon>Flavobacteriaceae</taxon>
        <taxon>Aquimarina</taxon>
    </lineage>
</organism>
<evidence type="ECO:0000313" key="1">
    <source>
        <dbReference type="EMBL" id="MFD2187159.1"/>
    </source>
</evidence>
<dbReference type="Pfam" id="PF14092">
    <property type="entry name" value="DUF4270"/>
    <property type="match status" value="1"/>
</dbReference>
<proteinExistence type="predicted"/>
<evidence type="ECO:0000313" key="2">
    <source>
        <dbReference type="Proteomes" id="UP001597344"/>
    </source>
</evidence>
<dbReference type="InterPro" id="IPR025366">
    <property type="entry name" value="DUF4270"/>
</dbReference>
<dbReference type="RefSeq" id="WP_378320153.1">
    <property type="nucleotide sequence ID" value="NZ_JBHUHY010000007.1"/>
</dbReference>
<name>A0ABW5AZ59_9FLAO</name>
<comment type="caution">
    <text evidence="1">The sequence shown here is derived from an EMBL/GenBank/DDBJ whole genome shotgun (WGS) entry which is preliminary data.</text>
</comment>
<dbReference type="Proteomes" id="UP001597344">
    <property type="component" value="Unassembled WGS sequence"/>
</dbReference>
<dbReference type="EMBL" id="JBHUHY010000007">
    <property type="protein sequence ID" value="MFD2187159.1"/>
    <property type="molecule type" value="Genomic_DNA"/>
</dbReference>
<sequence>MKFLFFTLCLALSILSCSEREDLPTLEVGQDFTNSNVRVISIDTFTVALSTYKLDSIITSSSNRILVGQYSDPVFGITRAESYMELTPTNYSISDDAKLDSIALILNYDGYSYSDTTKVSLLNVHLLKDEVIARDDAFFNTSYIDYEENPIASIDYYPEPSDEDSLYIAIPKSVGEELFVKIREGVINDENELRNELKGFTLQPGDLDNSSVVGFSTVNTDTYLRFFYTIPDEFGENEQTLDLVINSSPSFPTYFNNLQSNTEDTFFEALTDQEINLASPDANNRSYIQAGVGMVTRIQFPYIKKLSEIPGTGTILDATLKIKPSPETFNDFLPINDSLSVNNSNQNNGIENQLFNGLGEVYATINENDREFNEIIYEIKVGVYLEEELTEAPEIDNAIVLFPLNFNNTVDRIVLEGENSLDFEAQLIITYAIYDEDE</sequence>
<dbReference type="PROSITE" id="PS51257">
    <property type="entry name" value="PROKAR_LIPOPROTEIN"/>
    <property type="match status" value="1"/>
</dbReference>
<reference evidence="2" key="1">
    <citation type="journal article" date="2019" name="Int. J. Syst. Evol. Microbiol.">
        <title>The Global Catalogue of Microorganisms (GCM) 10K type strain sequencing project: providing services to taxonomists for standard genome sequencing and annotation.</title>
        <authorList>
            <consortium name="The Broad Institute Genomics Platform"/>
            <consortium name="The Broad Institute Genome Sequencing Center for Infectious Disease"/>
            <person name="Wu L."/>
            <person name="Ma J."/>
        </authorList>
    </citation>
    <scope>NUCLEOTIDE SEQUENCE [LARGE SCALE GENOMIC DNA]</scope>
    <source>
        <strain evidence="2">DT92</strain>
    </source>
</reference>
<keyword evidence="2" id="KW-1185">Reference proteome</keyword>
<gene>
    <name evidence="1" type="ORF">ACFSJT_10190</name>
</gene>
<protein>
    <submittedName>
        <fullName evidence="1">DUF4270 family protein</fullName>
    </submittedName>
</protein>